<feature type="domain" description="ATP-grasp" evidence="4">
    <location>
        <begin position="131"/>
        <end position="352"/>
    </location>
</feature>
<name>A0ABV6CYJ9_9SPHN</name>
<dbReference type="InterPro" id="IPR013815">
    <property type="entry name" value="ATP_grasp_subdomain_1"/>
</dbReference>
<evidence type="ECO:0000256" key="2">
    <source>
        <dbReference type="ARBA" id="ARBA00022598"/>
    </source>
</evidence>
<accession>A0ABV6CYJ9</accession>
<keyword evidence="6" id="KW-1185">Reference proteome</keyword>
<dbReference type="Gene3D" id="3.30.470.20">
    <property type="entry name" value="ATP-grasp fold, B domain"/>
    <property type="match status" value="1"/>
</dbReference>
<proteinExistence type="inferred from homology"/>
<keyword evidence="3" id="KW-0067">ATP-binding</keyword>
<comment type="similarity">
    <text evidence="1">Belongs to the D-alanine--D-alanine ligase family.</text>
</comment>
<evidence type="ECO:0000313" key="5">
    <source>
        <dbReference type="EMBL" id="MFC0205462.1"/>
    </source>
</evidence>
<evidence type="ECO:0000256" key="1">
    <source>
        <dbReference type="ARBA" id="ARBA00010871"/>
    </source>
</evidence>
<dbReference type="EMBL" id="JBHLWK010000017">
    <property type="protein sequence ID" value="MFC0205462.1"/>
    <property type="molecule type" value="Genomic_DNA"/>
</dbReference>
<evidence type="ECO:0000313" key="6">
    <source>
        <dbReference type="Proteomes" id="UP001589798"/>
    </source>
</evidence>
<evidence type="ECO:0000259" key="4">
    <source>
        <dbReference type="PROSITE" id="PS50975"/>
    </source>
</evidence>
<dbReference type="Proteomes" id="UP001589798">
    <property type="component" value="Unassembled WGS sequence"/>
</dbReference>
<dbReference type="Pfam" id="PF07478">
    <property type="entry name" value="Dala_Dala_lig_C"/>
    <property type="match status" value="1"/>
</dbReference>
<reference evidence="5 6" key="1">
    <citation type="submission" date="2024-09" db="EMBL/GenBank/DDBJ databases">
        <authorList>
            <person name="Sun Q."/>
            <person name="Mori K."/>
        </authorList>
    </citation>
    <scope>NUCLEOTIDE SEQUENCE [LARGE SCALE GENOMIC DNA]</scope>
    <source>
        <strain evidence="5 6">CCM 7706</strain>
    </source>
</reference>
<dbReference type="SUPFAM" id="SSF56059">
    <property type="entry name" value="Glutathione synthetase ATP-binding domain-like"/>
    <property type="match status" value="1"/>
</dbReference>
<dbReference type="PANTHER" id="PTHR23132">
    <property type="entry name" value="D-ALANINE--D-ALANINE LIGASE"/>
    <property type="match status" value="1"/>
</dbReference>
<sequence>MTDTAAPPDPRHQAIAILYQALEPPVIAGQRKEAKPGGYSDSGADIGFALASAGCSLVTPAARPHPDRAFDWVWPDTPEGIAAALAAGATLLWANTVVFAGHPIEAASRKAWIVGPDPRTMEEIDDKLATNARLLAAGLPVARSWRVDGAAPDIASLLAPFADHLQLVVKPLRGRGSQGVSVARDEGQLLEQVTALAASGRFGNAVMLEQFLPGQEITVTVMPAAAREGATAPFALPPVERFGQADDVAPYNGDVPVRLNSEAMSEQERAAPAVHAASAACERAAALIGIRSPMRIDCRADAEGRFLLFDVNSKPNLTGAGRPGRDDEDSLSTMAAAAIGWSYADLLVATARGAWTNRDKTA</sequence>
<dbReference type="InterPro" id="IPR011095">
    <property type="entry name" value="Dala_Dala_lig_C"/>
</dbReference>
<dbReference type="InterPro" id="IPR011761">
    <property type="entry name" value="ATP-grasp"/>
</dbReference>
<dbReference type="RefSeq" id="WP_379488194.1">
    <property type="nucleotide sequence ID" value="NZ_JBHLWK010000017.1"/>
</dbReference>
<keyword evidence="2" id="KW-0436">Ligase</keyword>
<gene>
    <name evidence="5" type="ORF">ACFFJC_14450</name>
</gene>
<dbReference type="PANTHER" id="PTHR23132:SF23">
    <property type="entry name" value="D-ALANINE--D-ALANINE LIGASE B"/>
    <property type="match status" value="1"/>
</dbReference>
<dbReference type="PROSITE" id="PS50975">
    <property type="entry name" value="ATP_GRASP"/>
    <property type="match status" value="1"/>
</dbReference>
<keyword evidence="3" id="KW-0547">Nucleotide-binding</keyword>
<comment type="caution">
    <text evidence="5">The sequence shown here is derived from an EMBL/GenBank/DDBJ whole genome shotgun (WGS) entry which is preliminary data.</text>
</comment>
<dbReference type="Gene3D" id="3.30.1490.20">
    <property type="entry name" value="ATP-grasp fold, A domain"/>
    <property type="match status" value="1"/>
</dbReference>
<protein>
    <submittedName>
        <fullName evidence="5">Biotin carboxylase</fullName>
    </submittedName>
</protein>
<organism evidence="5 6">
    <name type="scientific">Novosphingobium soli</name>
    <dbReference type="NCBI Taxonomy" id="574956"/>
    <lineage>
        <taxon>Bacteria</taxon>
        <taxon>Pseudomonadati</taxon>
        <taxon>Pseudomonadota</taxon>
        <taxon>Alphaproteobacteria</taxon>
        <taxon>Sphingomonadales</taxon>
        <taxon>Sphingomonadaceae</taxon>
        <taxon>Novosphingobium</taxon>
    </lineage>
</organism>
<evidence type="ECO:0000256" key="3">
    <source>
        <dbReference type="PROSITE-ProRule" id="PRU00409"/>
    </source>
</evidence>